<dbReference type="AlphaFoldDB" id="A0A3S4EYY2"/>
<accession>A0A3S4EYY2</accession>
<organism evidence="1 2">
    <name type="scientific">Thermothielavioides terrestris</name>
    <dbReference type="NCBI Taxonomy" id="2587410"/>
    <lineage>
        <taxon>Eukaryota</taxon>
        <taxon>Fungi</taxon>
        <taxon>Dikarya</taxon>
        <taxon>Ascomycota</taxon>
        <taxon>Pezizomycotina</taxon>
        <taxon>Sordariomycetes</taxon>
        <taxon>Sordariomycetidae</taxon>
        <taxon>Sordariales</taxon>
        <taxon>Chaetomiaceae</taxon>
        <taxon>Thermothielavioides</taxon>
    </lineage>
</organism>
<protein>
    <submittedName>
        <fullName evidence="1">8ea7d1c0-be23-431f-b20b-5e7263b7133e</fullName>
    </submittedName>
</protein>
<reference evidence="1 2" key="1">
    <citation type="submission" date="2018-04" db="EMBL/GenBank/DDBJ databases">
        <authorList>
            <person name="Huttner S."/>
            <person name="Dainat J."/>
        </authorList>
    </citation>
    <scope>NUCLEOTIDE SEQUENCE [LARGE SCALE GENOMIC DNA]</scope>
</reference>
<evidence type="ECO:0000313" key="2">
    <source>
        <dbReference type="Proteomes" id="UP000289323"/>
    </source>
</evidence>
<dbReference type="Proteomes" id="UP000289323">
    <property type="component" value="Unassembled WGS sequence"/>
</dbReference>
<gene>
    <name evidence="1" type="ORF">TT172_LOCUS2207</name>
</gene>
<evidence type="ECO:0000313" key="1">
    <source>
        <dbReference type="EMBL" id="SPQ19788.1"/>
    </source>
</evidence>
<dbReference type="EMBL" id="OUUZ01000001">
    <property type="protein sequence ID" value="SPQ19788.1"/>
    <property type="molecule type" value="Genomic_DNA"/>
</dbReference>
<proteinExistence type="predicted"/>
<name>A0A3S4EYY2_9PEZI</name>
<sequence>MPRHNGTRAAYELLEQWICCDCKEIYNTATVLRCLNCHHIFDRSHCEVEEHWVRTDPRPPRRARVLSRLRSKDSAACGTRLDSLS</sequence>